<evidence type="ECO:0000313" key="2">
    <source>
        <dbReference type="EMBL" id="KJV06139.1"/>
    </source>
</evidence>
<dbReference type="InterPro" id="IPR052340">
    <property type="entry name" value="RNase_Y/CdgJ"/>
</dbReference>
<dbReference type="SUPFAM" id="SSF109604">
    <property type="entry name" value="HD-domain/PDEase-like"/>
    <property type="match status" value="1"/>
</dbReference>
<dbReference type="PROSITE" id="PS51833">
    <property type="entry name" value="HDOD"/>
    <property type="match status" value="1"/>
</dbReference>
<accession>A0A0F3IKQ4</accession>
<dbReference type="PANTHER" id="PTHR33525">
    <property type="match status" value="1"/>
</dbReference>
<dbReference type="Gene3D" id="1.10.3210.10">
    <property type="entry name" value="Hypothetical protein af1432"/>
    <property type="match status" value="1"/>
</dbReference>
<dbReference type="Proteomes" id="UP000033684">
    <property type="component" value="Unassembled WGS sequence"/>
</dbReference>
<reference evidence="2 3" key="2">
    <citation type="journal article" date="2016" name="Microb. Ecol.">
        <title>Genome Characteristics of a Novel Type I Methanotroph (Sn10-6) Isolated from a Flooded Indian Rice Field.</title>
        <authorList>
            <person name="Rahalkar M.C."/>
            <person name="Pandit P.S."/>
            <person name="Dhakephalkar P.K."/>
            <person name="Pore S."/>
            <person name="Arora P."/>
            <person name="Kapse N."/>
        </authorList>
    </citation>
    <scope>NUCLEOTIDE SEQUENCE [LARGE SCALE GENOMIC DNA]</scope>
    <source>
        <strain evidence="2 3">Sn10-6</strain>
    </source>
</reference>
<reference evidence="3" key="1">
    <citation type="submission" date="2015-03" db="EMBL/GenBank/DDBJ databases">
        <title>Draft genome sequence of a novel methanotroph (Sn10-6) isolated from flooded ricefield rhizosphere in India.</title>
        <authorList>
            <person name="Pandit P.S."/>
            <person name="Pore S.D."/>
            <person name="Arora P."/>
            <person name="Kapse N.G."/>
            <person name="Dhakephalkar P.K."/>
            <person name="Rahalkar M.C."/>
        </authorList>
    </citation>
    <scope>NUCLEOTIDE SEQUENCE [LARGE SCALE GENOMIC DNA]</scope>
    <source>
        <strain evidence="3">Sn10-6</strain>
    </source>
</reference>
<dbReference type="PANTHER" id="PTHR33525:SF6">
    <property type="entry name" value="HDOD DOMAIN-CONTAINING PROTEIN"/>
    <property type="match status" value="1"/>
</dbReference>
<feature type="domain" description="HDOD" evidence="1">
    <location>
        <begin position="1"/>
        <end position="129"/>
    </location>
</feature>
<name>A0A0F3IKQ4_9GAMM</name>
<proteinExistence type="predicted"/>
<dbReference type="EMBL" id="LAJX01000132">
    <property type="protein sequence ID" value="KJV06139.1"/>
    <property type="molecule type" value="Genomic_DNA"/>
</dbReference>
<evidence type="ECO:0000313" key="3">
    <source>
        <dbReference type="Proteomes" id="UP000033684"/>
    </source>
</evidence>
<dbReference type="AlphaFoldDB" id="A0A0F3IKQ4"/>
<protein>
    <recommendedName>
        <fullName evidence="1">HDOD domain-containing protein</fullName>
    </recommendedName>
</protein>
<sequence length="199" mass="22468">MLLGVTKVVHLVTAESLKNTLKLPPGLGHFWERARTVAAMQASIAKHLCLNPDSSYLMGLFHDAAVPILATEYPNYYLTLRAMHSASQEICTAEYAQFNVCHSALSSLMARSWYMPKPLVEAIQYHHKHDIFALGLPKPVLNILTVHLICDFLYDSYSGEVDLHYPLIEGQVREYLNLSDDEHYQIVVDLALDRITTDV</sequence>
<keyword evidence="3" id="KW-1185">Reference proteome</keyword>
<dbReference type="Pfam" id="PF08668">
    <property type="entry name" value="HDOD"/>
    <property type="match status" value="1"/>
</dbReference>
<dbReference type="InterPro" id="IPR013976">
    <property type="entry name" value="HDOD"/>
</dbReference>
<evidence type="ECO:0000259" key="1">
    <source>
        <dbReference type="PROSITE" id="PS51833"/>
    </source>
</evidence>
<comment type="caution">
    <text evidence="2">The sequence shown here is derived from an EMBL/GenBank/DDBJ whole genome shotgun (WGS) entry which is preliminary data.</text>
</comment>
<gene>
    <name evidence="2" type="ORF">VZ94_13330</name>
</gene>
<organism evidence="2 3">
    <name type="scientific">Methylocucumis oryzae</name>
    <dbReference type="NCBI Taxonomy" id="1632867"/>
    <lineage>
        <taxon>Bacteria</taxon>
        <taxon>Pseudomonadati</taxon>
        <taxon>Pseudomonadota</taxon>
        <taxon>Gammaproteobacteria</taxon>
        <taxon>Methylococcales</taxon>
        <taxon>Methylococcaceae</taxon>
        <taxon>Methylocucumis</taxon>
    </lineage>
</organism>